<evidence type="ECO:0000256" key="1">
    <source>
        <dbReference type="ARBA" id="ARBA00002980"/>
    </source>
</evidence>
<gene>
    <name evidence="6" type="ORF">JTE90_008034</name>
</gene>
<reference evidence="6 7" key="1">
    <citation type="journal article" date="2022" name="Nat. Ecol. Evol.">
        <title>A masculinizing supergene underlies an exaggerated male reproductive morph in a spider.</title>
        <authorList>
            <person name="Hendrickx F."/>
            <person name="De Corte Z."/>
            <person name="Sonet G."/>
            <person name="Van Belleghem S.M."/>
            <person name="Kostlbacher S."/>
            <person name="Vangestel C."/>
        </authorList>
    </citation>
    <scope>NUCLEOTIDE SEQUENCE [LARGE SCALE GENOMIC DNA]</scope>
    <source>
        <strain evidence="6">W744_W776</strain>
    </source>
</reference>
<keyword evidence="2 3" id="KW-0193">Cuticle</keyword>
<feature type="compositionally biased region" description="Basic and acidic residues" evidence="4">
    <location>
        <begin position="329"/>
        <end position="339"/>
    </location>
</feature>
<evidence type="ECO:0000256" key="3">
    <source>
        <dbReference type="PROSITE-ProRule" id="PRU00497"/>
    </source>
</evidence>
<sequence length="368" mass="40519">MMFFQVSSICVFLFMCANAQKFQRNYERGFSDQYKSETTLGQYAFGYNEDHTSGGSFRRETGDRFGNKIGSYGLRIADGRMRIVNYVADHNGYRADVMTNEPGISNTNSNGYFEITKKGFRGAIIPGFRNSAETPHVVFTNGNPEEFHDGNEQADASSKIVAGIVIDGKSNELRSDYNENVVGDFSNREGISHPHFTISKSIEGVATPNNDGRTNRPRSVYSKSIAESQADIPHSNIREDHLAYNGGIVKESLDSSKSGSIESNQYPRKETSSTYSDNNIGESIPSQNGLKEHSWQGSNQGPDLVDEDHHSQAVDINGAKDSLSVNAFKDLKYNGHGESDSDSQGNTLEVPDLRTESTVTEPTFPAIS</sequence>
<dbReference type="PANTHER" id="PTHR10380:SF173">
    <property type="entry name" value="CUTICULAR PROTEIN 47EF, ISOFORM C-RELATED"/>
    <property type="match status" value="1"/>
</dbReference>
<evidence type="ECO:0000256" key="4">
    <source>
        <dbReference type="SAM" id="MobiDB-lite"/>
    </source>
</evidence>
<dbReference type="Pfam" id="PF00379">
    <property type="entry name" value="Chitin_bind_4"/>
    <property type="match status" value="1"/>
</dbReference>
<keyword evidence="5" id="KW-0732">Signal</keyword>
<dbReference type="PROSITE" id="PS00233">
    <property type="entry name" value="CHIT_BIND_RR_1"/>
    <property type="match status" value="1"/>
</dbReference>
<dbReference type="Proteomes" id="UP000827092">
    <property type="component" value="Unassembled WGS sequence"/>
</dbReference>
<feature type="signal peptide" evidence="5">
    <location>
        <begin position="1"/>
        <end position="19"/>
    </location>
</feature>
<feature type="chain" id="PRO_5044011968" description="Cuticle protein 14" evidence="5">
    <location>
        <begin position="20"/>
        <end position="368"/>
    </location>
</feature>
<protein>
    <recommendedName>
        <fullName evidence="8">Cuticle protein 14</fullName>
    </recommendedName>
</protein>
<comment type="function">
    <text evidence="1">Component of the rigid cuticle of the spider.</text>
</comment>
<name>A0AAV6UXV3_9ARAC</name>
<proteinExistence type="predicted"/>
<comment type="caution">
    <text evidence="6">The sequence shown here is derived from an EMBL/GenBank/DDBJ whole genome shotgun (WGS) entry which is preliminary data.</text>
</comment>
<dbReference type="GO" id="GO:0062129">
    <property type="term" value="C:chitin-based extracellular matrix"/>
    <property type="evidence" value="ECO:0007669"/>
    <property type="project" value="TreeGrafter"/>
</dbReference>
<evidence type="ECO:0000313" key="6">
    <source>
        <dbReference type="EMBL" id="KAG8188469.1"/>
    </source>
</evidence>
<accession>A0AAV6UXV3</accession>
<dbReference type="GO" id="GO:0008010">
    <property type="term" value="F:structural constituent of chitin-based larval cuticle"/>
    <property type="evidence" value="ECO:0007669"/>
    <property type="project" value="TreeGrafter"/>
</dbReference>
<organism evidence="6 7">
    <name type="scientific">Oedothorax gibbosus</name>
    <dbReference type="NCBI Taxonomy" id="931172"/>
    <lineage>
        <taxon>Eukaryota</taxon>
        <taxon>Metazoa</taxon>
        <taxon>Ecdysozoa</taxon>
        <taxon>Arthropoda</taxon>
        <taxon>Chelicerata</taxon>
        <taxon>Arachnida</taxon>
        <taxon>Araneae</taxon>
        <taxon>Araneomorphae</taxon>
        <taxon>Entelegynae</taxon>
        <taxon>Araneoidea</taxon>
        <taxon>Linyphiidae</taxon>
        <taxon>Erigoninae</taxon>
        <taxon>Oedothorax</taxon>
    </lineage>
</organism>
<dbReference type="AlphaFoldDB" id="A0AAV6UXV3"/>
<keyword evidence="7" id="KW-1185">Reference proteome</keyword>
<dbReference type="EMBL" id="JAFNEN010000238">
    <property type="protein sequence ID" value="KAG8188469.1"/>
    <property type="molecule type" value="Genomic_DNA"/>
</dbReference>
<evidence type="ECO:0000256" key="5">
    <source>
        <dbReference type="SAM" id="SignalP"/>
    </source>
</evidence>
<dbReference type="InterPro" id="IPR031311">
    <property type="entry name" value="CHIT_BIND_RR_consensus"/>
</dbReference>
<dbReference type="PROSITE" id="PS51155">
    <property type="entry name" value="CHIT_BIND_RR_2"/>
    <property type="match status" value="1"/>
</dbReference>
<dbReference type="InterPro" id="IPR050468">
    <property type="entry name" value="Cuticle_Struct_Prot"/>
</dbReference>
<feature type="region of interest" description="Disordered" evidence="4">
    <location>
        <begin position="252"/>
        <end position="368"/>
    </location>
</feature>
<evidence type="ECO:0000256" key="2">
    <source>
        <dbReference type="ARBA" id="ARBA00022460"/>
    </source>
</evidence>
<evidence type="ECO:0000313" key="7">
    <source>
        <dbReference type="Proteomes" id="UP000827092"/>
    </source>
</evidence>
<dbReference type="InterPro" id="IPR000618">
    <property type="entry name" value="Insect_cuticle"/>
</dbReference>
<dbReference type="PANTHER" id="PTHR10380">
    <property type="entry name" value="CUTICLE PROTEIN"/>
    <property type="match status" value="1"/>
</dbReference>
<evidence type="ECO:0008006" key="8">
    <source>
        <dbReference type="Google" id="ProtNLM"/>
    </source>
</evidence>
<feature type="compositionally biased region" description="Polar residues" evidence="4">
    <location>
        <begin position="255"/>
        <end position="301"/>
    </location>
</feature>